<dbReference type="EMBL" id="SGJB01000009">
    <property type="protein sequence ID" value="TQQ84571.1"/>
    <property type="molecule type" value="Genomic_DNA"/>
</dbReference>
<dbReference type="PANTHER" id="PTHR33375:SF8">
    <property type="entry name" value="NUCLEOID OCCLUSION PROTEIN"/>
    <property type="match status" value="1"/>
</dbReference>
<organism evidence="9 10">
    <name type="scientific">Peptacetobacter hominis</name>
    <dbReference type="NCBI Taxonomy" id="2743610"/>
    <lineage>
        <taxon>Bacteria</taxon>
        <taxon>Bacillati</taxon>
        <taxon>Bacillota</taxon>
        <taxon>Clostridia</taxon>
        <taxon>Peptostreptococcales</taxon>
        <taxon>Peptostreptococcaceae</taxon>
        <taxon>Peptacetobacter</taxon>
    </lineage>
</organism>
<dbReference type="SMART" id="SM00470">
    <property type="entry name" value="ParB"/>
    <property type="match status" value="1"/>
</dbReference>
<dbReference type="RefSeq" id="WP_142536046.1">
    <property type="nucleotide sequence ID" value="NZ_SGJB01000009.1"/>
</dbReference>
<evidence type="ECO:0000256" key="1">
    <source>
        <dbReference type="ARBA" id="ARBA00004453"/>
    </source>
</evidence>
<keyword evidence="6" id="KW-0717">Septation</keyword>
<dbReference type="CDD" id="cd16393">
    <property type="entry name" value="SPO0J_N"/>
    <property type="match status" value="1"/>
</dbReference>
<dbReference type="GO" id="GO:0000917">
    <property type="term" value="P:division septum assembly"/>
    <property type="evidence" value="ECO:0007669"/>
    <property type="project" value="UniProtKB-KW"/>
</dbReference>
<dbReference type="FunFam" id="3.90.1530.30:FF:000001">
    <property type="entry name" value="Chromosome partitioning protein ParB"/>
    <property type="match status" value="1"/>
</dbReference>
<dbReference type="Pfam" id="PF17762">
    <property type="entry name" value="HTH_ParB"/>
    <property type="match status" value="1"/>
</dbReference>
<evidence type="ECO:0000256" key="6">
    <source>
        <dbReference type="ARBA" id="ARBA00023210"/>
    </source>
</evidence>
<dbReference type="GO" id="GO:0007059">
    <property type="term" value="P:chromosome segregation"/>
    <property type="evidence" value="ECO:0007669"/>
    <property type="project" value="TreeGrafter"/>
</dbReference>
<dbReference type="InterPro" id="IPR050336">
    <property type="entry name" value="Chromosome_partition/occlusion"/>
</dbReference>
<evidence type="ECO:0000256" key="7">
    <source>
        <dbReference type="ARBA" id="ARBA00023306"/>
    </source>
</evidence>
<keyword evidence="7" id="KW-0131">Cell cycle</keyword>
<dbReference type="NCBIfam" id="TIGR00180">
    <property type="entry name" value="parB_part"/>
    <property type="match status" value="1"/>
</dbReference>
<comment type="subcellular location">
    <subcellularLocation>
        <location evidence="1">Cytoplasm</location>
        <location evidence="1">Nucleoid</location>
    </subcellularLocation>
</comment>
<evidence type="ECO:0000313" key="9">
    <source>
        <dbReference type="EMBL" id="TQQ84571.1"/>
    </source>
</evidence>
<dbReference type="InterPro" id="IPR004437">
    <property type="entry name" value="ParB/RepB/Spo0J"/>
</dbReference>
<gene>
    <name evidence="9" type="primary">noc</name>
    <name evidence="9" type="ORF">EXD82_06180</name>
</gene>
<evidence type="ECO:0000256" key="5">
    <source>
        <dbReference type="ARBA" id="ARBA00023125"/>
    </source>
</evidence>
<dbReference type="GO" id="GO:0005694">
    <property type="term" value="C:chromosome"/>
    <property type="evidence" value="ECO:0007669"/>
    <property type="project" value="TreeGrafter"/>
</dbReference>
<dbReference type="InterPro" id="IPR036086">
    <property type="entry name" value="ParB/Sulfiredoxin_sf"/>
</dbReference>
<feature type="domain" description="HTH cro/C1-type" evidence="8">
    <location>
        <begin position="112"/>
        <end position="138"/>
    </location>
</feature>
<keyword evidence="10" id="KW-1185">Reference proteome</keyword>
<keyword evidence="4" id="KW-0132">Cell division</keyword>
<dbReference type="GO" id="GO:0003677">
    <property type="term" value="F:DNA binding"/>
    <property type="evidence" value="ECO:0007669"/>
    <property type="project" value="UniProtKB-KW"/>
</dbReference>
<protein>
    <submittedName>
        <fullName evidence="9">Nucleoid occlusion protein</fullName>
    </submittedName>
</protein>
<evidence type="ECO:0000256" key="2">
    <source>
        <dbReference type="ARBA" id="ARBA00006295"/>
    </source>
</evidence>
<dbReference type="InterPro" id="IPR003115">
    <property type="entry name" value="ParB_N"/>
</dbReference>
<dbReference type="PANTHER" id="PTHR33375">
    <property type="entry name" value="CHROMOSOME-PARTITIONING PROTEIN PARB-RELATED"/>
    <property type="match status" value="1"/>
</dbReference>
<evidence type="ECO:0000313" key="10">
    <source>
        <dbReference type="Proteomes" id="UP000317863"/>
    </source>
</evidence>
<dbReference type="PROSITE" id="PS50943">
    <property type="entry name" value="HTH_CROC1"/>
    <property type="match status" value="1"/>
</dbReference>
<dbReference type="CDD" id="cd00093">
    <property type="entry name" value="HTH_XRE"/>
    <property type="match status" value="1"/>
</dbReference>
<keyword evidence="3" id="KW-0963">Cytoplasm</keyword>
<proteinExistence type="inferred from homology"/>
<evidence type="ECO:0000259" key="8">
    <source>
        <dbReference type="PROSITE" id="PS50943"/>
    </source>
</evidence>
<dbReference type="GO" id="GO:0009295">
    <property type="term" value="C:nucleoid"/>
    <property type="evidence" value="ECO:0007669"/>
    <property type="project" value="UniProtKB-SubCell"/>
</dbReference>
<dbReference type="InterPro" id="IPR001387">
    <property type="entry name" value="Cro/C1-type_HTH"/>
</dbReference>
<evidence type="ECO:0000256" key="3">
    <source>
        <dbReference type="ARBA" id="ARBA00022490"/>
    </source>
</evidence>
<dbReference type="FunFam" id="1.10.10.2830:FF:000001">
    <property type="entry name" value="Chromosome partitioning protein ParB"/>
    <property type="match status" value="1"/>
</dbReference>
<dbReference type="Gene3D" id="3.90.1530.30">
    <property type="match status" value="1"/>
</dbReference>
<dbReference type="Gene3D" id="1.10.10.2830">
    <property type="match status" value="1"/>
</dbReference>
<comment type="caution">
    <text evidence="9">The sequence shown here is derived from an EMBL/GenBank/DDBJ whole genome shotgun (WGS) entry which is preliminary data.</text>
</comment>
<dbReference type="Proteomes" id="UP000317863">
    <property type="component" value="Unassembled WGS sequence"/>
</dbReference>
<dbReference type="InterPro" id="IPR023705">
    <property type="entry name" value="Nucleoid_occlusion_protein"/>
</dbReference>
<sequence>MEDRKVIEVPVEKIIPNPYQPRMHFSDELLNELSESIKMHGVIQPIMVREKGDLYEIVAGERRFRASKLAGLKTVPVIVNNNIDDNASAVLALLENLQREDLDYMEEAVGYRNLLREHGFTQQQLAEKLGKSQSTIANKIRLLKLPEEVRKSAVEKGLTERHTRALLKLPNEELMFEVIDKVAKNELTVKRTETLIKEIVSGMENPKKPEKKRNIKAMIDMRIYLNTIKQAYDMIQNTGIDAKYKEVEKDDYVEVTVRIPKRK</sequence>
<dbReference type="OrthoDB" id="9802051at2"/>
<comment type="similarity">
    <text evidence="2">Belongs to the ParB family.</text>
</comment>
<dbReference type="GO" id="GO:0045881">
    <property type="term" value="P:positive regulation of sporulation resulting in formation of a cellular spore"/>
    <property type="evidence" value="ECO:0007669"/>
    <property type="project" value="TreeGrafter"/>
</dbReference>
<dbReference type="InterPro" id="IPR041468">
    <property type="entry name" value="HTH_ParB/Spo0J"/>
</dbReference>
<dbReference type="SUPFAM" id="SSF110849">
    <property type="entry name" value="ParB/Sulfiredoxin"/>
    <property type="match status" value="1"/>
</dbReference>
<keyword evidence="5" id="KW-0238">DNA-binding</keyword>
<dbReference type="Pfam" id="PF02195">
    <property type="entry name" value="ParB_N"/>
    <property type="match status" value="1"/>
</dbReference>
<evidence type="ECO:0000256" key="4">
    <source>
        <dbReference type="ARBA" id="ARBA00022618"/>
    </source>
</evidence>
<reference evidence="9 10" key="1">
    <citation type="submission" date="2019-02" db="EMBL/GenBank/DDBJ databases">
        <title>Peptostreptococcaceae bacterium ZHW00191 nov., a new bacterium isolated from the human gut.</title>
        <authorList>
            <person name="Zhou H.-W."/>
            <person name="Chen X.-J."/>
        </authorList>
    </citation>
    <scope>NUCLEOTIDE SEQUENCE [LARGE SCALE GENOMIC DNA]</scope>
    <source>
        <strain evidence="9 10">ZHW00191</strain>
    </source>
</reference>
<dbReference type="NCBIfam" id="TIGR04285">
    <property type="entry name" value="nucleoid_noc"/>
    <property type="match status" value="1"/>
</dbReference>
<dbReference type="AlphaFoldDB" id="A0A544QV52"/>
<name>A0A544QV52_9FIRM</name>
<accession>A0A544QV52</accession>